<dbReference type="GO" id="GO:0000978">
    <property type="term" value="F:RNA polymerase II cis-regulatory region sequence-specific DNA binding"/>
    <property type="evidence" value="ECO:0007669"/>
    <property type="project" value="TreeGrafter"/>
</dbReference>
<dbReference type="SMART" id="SM00401">
    <property type="entry name" value="ZnF_GATA"/>
    <property type="match status" value="1"/>
</dbReference>
<evidence type="ECO:0000256" key="11">
    <source>
        <dbReference type="PROSITE-ProRule" id="PRU00094"/>
    </source>
</evidence>
<dbReference type="PROSITE" id="PS00344">
    <property type="entry name" value="GATA_ZN_FINGER_1"/>
    <property type="match status" value="1"/>
</dbReference>
<keyword evidence="6" id="KW-0805">Transcription regulation</keyword>
<dbReference type="Gene3D" id="3.30.50.10">
    <property type="entry name" value="Erythroid Transcription Factor GATA-1, subunit A"/>
    <property type="match status" value="1"/>
</dbReference>
<evidence type="ECO:0000259" key="13">
    <source>
        <dbReference type="PROSITE" id="PS50114"/>
    </source>
</evidence>
<comment type="caution">
    <text evidence="14">The sequence shown here is derived from an EMBL/GenBank/DDBJ whole genome shotgun (WGS) entry which is preliminary data.</text>
</comment>
<dbReference type="Pfam" id="PF00320">
    <property type="entry name" value="GATA"/>
    <property type="match status" value="1"/>
</dbReference>
<evidence type="ECO:0000256" key="5">
    <source>
        <dbReference type="ARBA" id="ARBA00022833"/>
    </source>
</evidence>
<dbReference type="PANTHER" id="PTHR10071">
    <property type="entry name" value="TRANSCRIPTION FACTOR GATA FAMILY MEMBER"/>
    <property type="match status" value="1"/>
</dbReference>
<sequence>MIGRYLKVCRGGGAKHQIMNQRKGTQCVNCLTETTTLWRRNSAGEPVCNACGLYYKLHQSIMCGCGGSLLVSLVSLFTPSPSTPCRLPAGSRCCATQEAFGFPDPEKKGQERKREMNRRNRGRERARPIVPAHRADCQSEPLSVSLGSASARGPGCPRVATPTGLSSNQNPPPLHPAGNVMVAADWLTSEKLVADSLSDTR</sequence>
<keyword evidence="15" id="KW-1185">Reference proteome</keyword>
<evidence type="ECO:0000256" key="12">
    <source>
        <dbReference type="SAM" id="MobiDB-lite"/>
    </source>
</evidence>
<keyword evidence="8" id="KW-0010">Activator</keyword>
<dbReference type="InterPro" id="IPR000679">
    <property type="entry name" value="Znf_GATA"/>
</dbReference>
<name>A0A7J5ZH70_DISMA</name>
<evidence type="ECO:0000256" key="8">
    <source>
        <dbReference type="ARBA" id="ARBA00023159"/>
    </source>
</evidence>
<feature type="region of interest" description="Disordered" evidence="12">
    <location>
        <begin position="103"/>
        <end position="177"/>
    </location>
</feature>
<dbReference type="GO" id="GO:0008270">
    <property type="term" value="F:zinc ion binding"/>
    <property type="evidence" value="ECO:0007669"/>
    <property type="project" value="UniProtKB-KW"/>
</dbReference>
<proteinExistence type="predicted"/>
<organism evidence="14 15">
    <name type="scientific">Dissostichus mawsoni</name>
    <name type="common">Antarctic cod</name>
    <dbReference type="NCBI Taxonomy" id="36200"/>
    <lineage>
        <taxon>Eukaryota</taxon>
        <taxon>Metazoa</taxon>
        <taxon>Chordata</taxon>
        <taxon>Craniata</taxon>
        <taxon>Vertebrata</taxon>
        <taxon>Euteleostomi</taxon>
        <taxon>Actinopterygii</taxon>
        <taxon>Neopterygii</taxon>
        <taxon>Teleostei</taxon>
        <taxon>Neoteleostei</taxon>
        <taxon>Acanthomorphata</taxon>
        <taxon>Eupercaria</taxon>
        <taxon>Perciformes</taxon>
        <taxon>Notothenioidei</taxon>
        <taxon>Nototheniidae</taxon>
        <taxon>Dissostichus</taxon>
    </lineage>
</organism>
<reference evidence="14 15" key="1">
    <citation type="submission" date="2020-03" db="EMBL/GenBank/DDBJ databases">
        <title>Dissostichus mawsoni Genome sequencing and assembly.</title>
        <authorList>
            <person name="Park H."/>
        </authorList>
    </citation>
    <scope>NUCLEOTIDE SEQUENCE [LARGE SCALE GENOMIC DNA]</scope>
    <source>
        <strain evidence="14">DM0001</strain>
        <tissue evidence="14">Muscle</tissue>
    </source>
</reference>
<dbReference type="InterPro" id="IPR039355">
    <property type="entry name" value="Transcription_factor_GATA"/>
</dbReference>
<dbReference type="GO" id="GO:0000981">
    <property type="term" value="F:DNA-binding transcription factor activity, RNA polymerase II-specific"/>
    <property type="evidence" value="ECO:0007669"/>
    <property type="project" value="TreeGrafter"/>
</dbReference>
<dbReference type="InterPro" id="IPR013088">
    <property type="entry name" value="Znf_NHR/GATA"/>
</dbReference>
<dbReference type="Proteomes" id="UP000518266">
    <property type="component" value="Unassembled WGS sequence"/>
</dbReference>
<protein>
    <recommendedName>
        <fullName evidence="13">GATA-type domain-containing protein</fullName>
    </recommendedName>
</protein>
<evidence type="ECO:0000256" key="2">
    <source>
        <dbReference type="ARBA" id="ARBA00022723"/>
    </source>
</evidence>
<evidence type="ECO:0000313" key="14">
    <source>
        <dbReference type="EMBL" id="KAF3860973.1"/>
    </source>
</evidence>
<evidence type="ECO:0000256" key="1">
    <source>
        <dbReference type="ARBA" id="ARBA00004123"/>
    </source>
</evidence>
<dbReference type="GO" id="GO:0045165">
    <property type="term" value="P:cell fate commitment"/>
    <property type="evidence" value="ECO:0007669"/>
    <property type="project" value="TreeGrafter"/>
</dbReference>
<dbReference type="GO" id="GO:0005634">
    <property type="term" value="C:nucleus"/>
    <property type="evidence" value="ECO:0007669"/>
    <property type="project" value="UniProtKB-SubCell"/>
</dbReference>
<evidence type="ECO:0000256" key="3">
    <source>
        <dbReference type="ARBA" id="ARBA00022737"/>
    </source>
</evidence>
<evidence type="ECO:0000256" key="6">
    <source>
        <dbReference type="ARBA" id="ARBA00023015"/>
    </source>
</evidence>
<dbReference type="PANTHER" id="PTHR10071:SF190">
    <property type="entry name" value="ERYTHROID TRANSCRIPTION FACTOR"/>
    <property type="match status" value="1"/>
</dbReference>
<gene>
    <name evidence="14" type="ORF">F7725_001228</name>
</gene>
<keyword evidence="10" id="KW-0539">Nucleus</keyword>
<dbReference type="PRINTS" id="PR00619">
    <property type="entry name" value="GATAZNFINGER"/>
</dbReference>
<dbReference type="CDD" id="cd00202">
    <property type="entry name" value="ZnF_GATA"/>
    <property type="match status" value="1"/>
</dbReference>
<keyword evidence="2" id="KW-0479">Metal-binding</keyword>
<keyword evidence="4 11" id="KW-0863">Zinc-finger</keyword>
<evidence type="ECO:0000313" key="15">
    <source>
        <dbReference type="Proteomes" id="UP000518266"/>
    </source>
</evidence>
<keyword evidence="3" id="KW-0677">Repeat</keyword>
<dbReference type="OrthoDB" id="515401at2759"/>
<dbReference type="GO" id="GO:0000122">
    <property type="term" value="P:negative regulation of transcription by RNA polymerase II"/>
    <property type="evidence" value="ECO:0007669"/>
    <property type="project" value="TreeGrafter"/>
</dbReference>
<evidence type="ECO:0000256" key="4">
    <source>
        <dbReference type="ARBA" id="ARBA00022771"/>
    </source>
</evidence>
<dbReference type="PROSITE" id="PS50114">
    <property type="entry name" value="GATA_ZN_FINGER_2"/>
    <property type="match status" value="1"/>
</dbReference>
<feature type="compositionally biased region" description="Basic and acidic residues" evidence="12">
    <location>
        <begin position="104"/>
        <end position="137"/>
    </location>
</feature>
<accession>A0A7J5ZH70</accession>
<feature type="domain" description="GATA-type" evidence="13">
    <location>
        <begin position="21"/>
        <end position="58"/>
    </location>
</feature>
<keyword evidence="5" id="KW-0862">Zinc</keyword>
<evidence type="ECO:0000256" key="7">
    <source>
        <dbReference type="ARBA" id="ARBA00023125"/>
    </source>
</evidence>
<dbReference type="EMBL" id="JAAKFY010000002">
    <property type="protein sequence ID" value="KAF3860973.1"/>
    <property type="molecule type" value="Genomic_DNA"/>
</dbReference>
<comment type="subcellular location">
    <subcellularLocation>
        <location evidence="1">Nucleus</location>
    </subcellularLocation>
</comment>
<evidence type="ECO:0000256" key="10">
    <source>
        <dbReference type="ARBA" id="ARBA00023242"/>
    </source>
</evidence>
<keyword evidence="9" id="KW-0804">Transcription</keyword>
<evidence type="ECO:0000256" key="9">
    <source>
        <dbReference type="ARBA" id="ARBA00023163"/>
    </source>
</evidence>
<dbReference type="AlphaFoldDB" id="A0A7J5ZH70"/>
<dbReference type="GO" id="GO:0045944">
    <property type="term" value="P:positive regulation of transcription by RNA polymerase II"/>
    <property type="evidence" value="ECO:0007669"/>
    <property type="project" value="TreeGrafter"/>
</dbReference>
<keyword evidence="7" id="KW-0238">DNA-binding</keyword>
<dbReference type="SUPFAM" id="SSF57716">
    <property type="entry name" value="Glucocorticoid receptor-like (DNA-binding domain)"/>
    <property type="match status" value="1"/>
</dbReference>